<dbReference type="EMBL" id="AVOT02003701">
    <property type="protein sequence ID" value="MBW0474328.1"/>
    <property type="molecule type" value="Genomic_DNA"/>
</dbReference>
<dbReference type="OrthoDB" id="4360000at2759"/>
<sequence length="147" mass="17213">MDYIDHEVYTHDQVTLLPAVKLAYNPRQHSTTDFHEIWKRAFDTASKCISDAKEYNKQRYHKTHREPDFKEGDQVLVSTLNFNSLKGPKEMRDSFLGPFTLIKLIGKNAVEVRITDEHSRKNLVFAMIFFKPYLQIGEDKFPSMSKT</sequence>
<dbReference type="AlphaFoldDB" id="A0A9Q3C0G6"/>
<proteinExistence type="predicted"/>
<gene>
    <name evidence="1" type="ORF">O181_014043</name>
</gene>
<accession>A0A9Q3C0G6</accession>
<organism evidence="1 2">
    <name type="scientific">Austropuccinia psidii MF-1</name>
    <dbReference type="NCBI Taxonomy" id="1389203"/>
    <lineage>
        <taxon>Eukaryota</taxon>
        <taxon>Fungi</taxon>
        <taxon>Dikarya</taxon>
        <taxon>Basidiomycota</taxon>
        <taxon>Pucciniomycotina</taxon>
        <taxon>Pucciniomycetes</taxon>
        <taxon>Pucciniales</taxon>
        <taxon>Sphaerophragmiaceae</taxon>
        <taxon>Austropuccinia</taxon>
    </lineage>
</organism>
<keyword evidence="2" id="KW-1185">Reference proteome</keyword>
<protein>
    <submittedName>
        <fullName evidence="1">Uncharacterized protein</fullName>
    </submittedName>
</protein>
<evidence type="ECO:0000313" key="1">
    <source>
        <dbReference type="EMBL" id="MBW0474328.1"/>
    </source>
</evidence>
<dbReference type="Proteomes" id="UP000765509">
    <property type="component" value="Unassembled WGS sequence"/>
</dbReference>
<reference evidence="1" key="1">
    <citation type="submission" date="2021-03" db="EMBL/GenBank/DDBJ databases">
        <title>Draft genome sequence of rust myrtle Austropuccinia psidii MF-1, a brazilian biotype.</title>
        <authorList>
            <person name="Quecine M.C."/>
            <person name="Pachon D.M.R."/>
            <person name="Bonatelli M.L."/>
            <person name="Correr F.H."/>
            <person name="Franceschini L.M."/>
            <person name="Leite T.F."/>
            <person name="Margarido G.R.A."/>
            <person name="Almeida C.A."/>
            <person name="Ferrarezi J.A."/>
            <person name="Labate C.A."/>
        </authorList>
    </citation>
    <scope>NUCLEOTIDE SEQUENCE</scope>
    <source>
        <strain evidence="1">MF-1</strain>
    </source>
</reference>
<name>A0A9Q3C0G6_9BASI</name>
<evidence type="ECO:0000313" key="2">
    <source>
        <dbReference type="Proteomes" id="UP000765509"/>
    </source>
</evidence>
<comment type="caution">
    <text evidence="1">The sequence shown here is derived from an EMBL/GenBank/DDBJ whole genome shotgun (WGS) entry which is preliminary data.</text>
</comment>